<dbReference type="EMBL" id="MJEQ01000840">
    <property type="protein sequence ID" value="OIT33689.1"/>
    <property type="molecule type" value="Genomic_DNA"/>
</dbReference>
<keyword evidence="4" id="KW-0964">Secreted</keyword>
<comment type="subcellular location">
    <subcellularLocation>
        <location evidence="1">Secreted</location>
    </subcellularLocation>
</comment>
<reference evidence="7" key="1">
    <citation type="submission" date="2016-11" db="EMBL/GenBank/DDBJ databases">
        <title>The genome of Nicotiana attenuata.</title>
        <authorList>
            <person name="Xu S."/>
            <person name="Brockmoeller T."/>
            <person name="Gaquerel E."/>
            <person name="Navarro A."/>
            <person name="Kuhl H."/>
            <person name="Gase K."/>
            <person name="Ling Z."/>
            <person name="Zhou W."/>
            <person name="Kreitzer C."/>
            <person name="Stanke M."/>
            <person name="Tang H."/>
            <person name="Lyons E."/>
            <person name="Pandey P."/>
            <person name="Pandey S.P."/>
            <person name="Timmermann B."/>
            <person name="Baldwin I.T."/>
        </authorList>
    </citation>
    <scope>NUCLEOTIDE SEQUENCE [LARGE SCALE GENOMIC DNA]</scope>
    <source>
        <strain evidence="7">UT</strain>
    </source>
</reference>
<gene>
    <name evidence="7" type="ORF">A4A49_53680</name>
</gene>
<keyword evidence="5 6" id="KW-0732">Signal</keyword>
<evidence type="ECO:0000256" key="1">
    <source>
        <dbReference type="ARBA" id="ARBA00004613"/>
    </source>
</evidence>
<proteinExistence type="inferred from homology"/>
<evidence type="ECO:0008006" key="9">
    <source>
        <dbReference type="Google" id="ProtNLM"/>
    </source>
</evidence>
<keyword evidence="8" id="KW-1185">Reference proteome</keyword>
<evidence type="ECO:0000256" key="6">
    <source>
        <dbReference type="SAM" id="SignalP"/>
    </source>
</evidence>
<protein>
    <recommendedName>
        <fullName evidence="9">S-protein homolog</fullName>
    </recommendedName>
</protein>
<dbReference type="AlphaFoldDB" id="A0A314KY34"/>
<evidence type="ECO:0000313" key="7">
    <source>
        <dbReference type="EMBL" id="OIT33689.1"/>
    </source>
</evidence>
<evidence type="ECO:0000256" key="2">
    <source>
        <dbReference type="ARBA" id="ARBA00005581"/>
    </source>
</evidence>
<feature type="chain" id="PRO_5016396501" description="S-protein homolog" evidence="6">
    <location>
        <begin position="26"/>
        <end position="137"/>
    </location>
</feature>
<accession>A0A314KY34</accession>
<dbReference type="GO" id="GO:0005576">
    <property type="term" value="C:extracellular region"/>
    <property type="evidence" value="ECO:0007669"/>
    <property type="project" value="UniProtKB-SubCell"/>
</dbReference>
<dbReference type="InterPro" id="IPR010264">
    <property type="entry name" value="Self-incomp_S1"/>
</dbReference>
<evidence type="ECO:0000256" key="3">
    <source>
        <dbReference type="ARBA" id="ARBA00022471"/>
    </source>
</evidence>
<sequence>MASSILVNVPILVLFLFITCSLVASAPETYYIDIIDSIPNYNLHVECDLNGLQYPEVKLTGGAIQTYNVDVDLPRPGGNYVLSCDMDYGTARIMSGLNFVLFDYQRDKSRCANKRCSWEINEDGAFLKVRLYEFEEQ</sequence>
<comment type="caution">
    <text evidence="7">The sequence shown here is derived from an EMBL/GenBank/DDBJ whole genome shotgun (WGS) entry which is preliminary data.</text>
</comment>
<dbReference type="GO" id="GO:0060320">
    <property type="term" value="P:rejection of self pollen"/>
    <property type="evidence" value="ECO:0007669"/>
    <property type="project" value="UniProtKB-KW"/>
</dbReference>
<feature type="signal peptide" evidence="6">
    <location>
        <begin position="1"/>
        <end position="25"/>
    </location>
</feature>
<dbReference type="Proteomes" id="UP000187609">
    <property type="component" value="Unassembled WGS sequence"/>
</dbReference>
<evidence type="ECO:0000313" key="8">
    <source>
        <dbReference type="Proteomes" id="UP000187609"/>
    </source>
</evidence>
<dbReference type="Gramene" id="OIT33689">
    <property type="protein sequence ID" value="OIT33689"/>
    <property type="gene ID" value="A4A49_53680"/>
</dbReference>
<evidence type="ECO:0000256" key="5">
    <source>
        <dbReference type="ARBA" id="ARBA00022729"/>
    </source>
</evidence>
<name>A0A314KY34_NICAT</name>
<organism evidence="7 8">
    <name type="scientific">Nicotiana attenuata</name>
    <name type="common">Coyote tobacco</name>
    <dbReference type="NCBI Taxonomy" id="49451"/>
    <lineage>
        <taxon>Eukaryota</taxon>
        <taxon>Viridiplantae</taxon>
        <taxon>Streptophyta</taxon>
        <taxon>Embryophyta</taxon>
        <taxon>Tracheophyta</taxon>
        <taxon>Spermatophyta</taxon>
        <taxon>Magnoliopsida</taxon>
        <taxon>eudicotyledons</taxon>
        <taxon>Gunneridae</taxon>
        <taxon>Pentapetalae</taxon>
        <taxon>asterids</taxon>
        <taxon>lamiids</taxon>
        <taxon>Solanales</taxon>
        <taxon>Solanaceae</taxon>
        <taxon>Nicotianoideae</taxon>
        <taxon>Nicotianeae</taxon>
        <taxon>Nicotiana</taxon>
    </lineage>
</organism>
<evidence type="ECO:0000256" key="4">
    <source>
        <dbReference type="ARBA" id="ARBA00022525"/>
    </source>
</evidence>
<dbReference type="Pfam" id="PF05938">
    <property type="entry name" value="Self-incomp_S1"/>
    <property type="match status" value="1"/>
</dbReference>
<comment type="similarity">
    <text evidence="2">Belongs to the plant self-incompatibility (S1) protein family.</text>
</comment>
<keyword evidence="3" id="KW-0713">Self-incompatibility</keyword>